<dbReference type="EMBL" id="BAAAPM010000003">
    <property type="protein sequence ID" value="GAA1721712.1"/>
    <property type="molecule type" value="Genomic_DNA"/>
</dbReference>
<feature type="transmembrane region" description="Helical" evidence="7">
    <location>
        <begin position="259"/>
        <end position="279"/>
    </location>
</feature>
<evidence type="ECO:0000256" key="3">
    <source>
        <dbReference type="ARBA" id="ARBA00022475"/>
    </source>
</evidence>
<dbReference type="RefSeq" id="WP_344247525.1">
    <property type="nucleotide sequence ID" value="NZ_BAAAPM010000003.1"/>
</dbReference>
<sequence>MPAPSARAFWTYWSATTTSGVGTAVTTVALPLTAVTVLHAGPVETGVLAAASYLAWIVLGLPAGAIVHRLPLRATQVVADLARAAAVLTVPLAWWLGELTLAHLVLAALAVNVAEVFFFTANTTFLPTVVPRHELTGRNSLVSATQAATQLGGPSAAGLLVQAVGAVPALLVDVVSYVASALLLRRLPERREPALADGEARPRMGAMVAEGWRFVVRHPVMAPATWWACAVNFVCGVQAGLFALYLVRDLDAPPAMVGVLLAADGLGSLLAAAATPWLVRRFGSARVLLFDGLVGFAGALLIPLGAGPVGWLCFALGTLVFGASVVPGSVVTRTYRQVASPPELLSRVMATVRFVSWGMIPLGSLAAGVLAAQVGNRAVLLGSAFVLLLGPLVVGLSPIRRLRDLEDHDSGAAVPLAVGR</sequence>
<keyword evidence="9" id="KW-1185">Reference proteome</keyword>
<evidence type="ECO:0000256" key="6">
    <source>
        <dbReference type="ARBA" id="ARBA00023136"/>
    </source>
</evidence>
<proteinExistence type="predicted"/>
<dbReference type="PANTHER" id="PTHR23513">
    <property type="entry name" value="INTEGRAL MEMBRANE EFFLUX PROTEIN-RELATED"/>
    <property type="match status" value="1"/>
</dbReference>
<gene>
    <name evidence="8" type="ORF">GCM10009809_16740</name>
</gene>
<feature type="transmembrane region" description="Helical" evidence="7">
    <location>
        <begin position="224"/>
        <end position="247"/>
    </location>
</feature>
<feature type="transmembrane region" description="Helical" evidence="7">
    <location>
        <begin position="159"/>
        <end position="184"/>
    </location>
</feature>
<comment type="subcellular location">
    <subcellularLocation>
        <location evidence="1">Cell membrane</location>
        <topology evidence="1">Multi-pass membrane protein</topology>
    </subcellularLocation>
</comment>
<keyword evidence="3" id="KW-1003">Cell membrane</keyword>
<feature type="transmembrane region" description="Helical" evidence="7">
    <location>
        <begin position="378"/>
        <end position="396"/>
    </location>
</feature>
<name>A0ABP4VFB8_9MICO</name>
<keyword evidence="2" id="KW-0813">Transport</keyword>
<dbReference type="SUPFAM" id="SSF103473">
    <property type="entry name" value="MFS general substrate transporter"/>
    <property type="match status" value="1"/>
</dbReference>
<dbReference type="Proteomes" id="UP001501138">
    <property type="component" value="Unassembled WGS sequence"/>
</dbReference>
<evidence type="ECO:0000313" key="8">
    <source>
        <dbReference type="EMBL" id="GAA1721712.1"/>
    </source>
</evidence>
<evidence type="ECO:0000256" key="7">
    <source>
        <dbReference type="SAM" id="Phobius"/>
    </source>
</evidence>
<feature type="transmembrane region" description="Helical" evidence="7">
    <location>
        <begin position="309"/>
        <end position="331"/>
    </location>
</feature>
<reference evidence="9" key="1">
    <citation type="journal article" date="2019" name="Int. J. Syst. Evol. Microbiol.">
        <title>The Global Catalogue of Microorganisms (GCM) 10K type strain sequencing project: providing services to taxonomists for standard genome sequencing and annotation.</title>
        <authorList>
            <consortium name="The Broad Institute Genomics Platform"/>
            <consortium name="The Broad Institute Genome Sequencing Center for Infectious Disease"/>
            <person name="Wu L."/>
            <person name="Ma J."/>
        </authorList>
    </citation>
    <scope>NUCLEOTIDE SEQUENCE [LARGE SCALE GENOMIC DNA]</scope>
    <source>
        <strain evidence="9">JCM 15589</strain>
    </source>
</reference>
<keyword evidence="4 7" id="KW-0812">Transmembrane</keyword>
<dbReference type="Pfam" id="PF05977">
    <property type="entry name" value="MFS_3"/>
    <property type="match status" value="1"/>
</dbReference>
<dbReference type="InterPro" id="IPR036259">
    <property type="entry name" value="MFS_trans_sf"/>
</dbReference>
<protein>
    <submittedName>
        <fullName evidence="8">MFS transporter</fullName>
    </submittedName>
</protein>
<dbReference type="Gene3D" id="1.20.1250.20">
    <property type="entry name" value="MFS general substrate transporter like domains"/>
    <property type="match status" value="1"/>
</dbReference>
<feature type="transmembrane region" description="Helical" evidence="7">
    <location>
        <begin position="20"/>
        <end position="40"/>
    </location>
</feature>
<keyword evidence="5 7" id="KW-1133">Transmembrane helix</keyword>
<evidence type="ECO:0000256" key="2">
    <source>
        <dbReference type="ARBA" id="ARBA00022448"/>
    </source>
</evidence>
<organism evidence="8 9">
    <name type="scientific">Isoptericola hypogeus</name>
    <dbReference type="NCBI Taxonomy" id="300179"/>
    <lineage>
        <taxon>Bacteria</taxon>
        <taxon>Bacillati</taxon>
        <taxon>Actinomycetota</taxon>
        <taxon>Actinomycetes</taxon>
        <taxon>Micrococcales</taxon>
        <taxon>Promicromonosporaceae</taxon>
        <taxon>Isoptericola</taxon>
    </lineage>
</organism>
<evidence type="ECO:0000256" key="4">
    <source>
        <dbReference type="ARBA" id="ARBA00022692"/>
    </source>
</evidence>
<feature type="transmembrane region" description="Helical" evidence="7">
    <location>
        <begin position="286"/>
        <end position="303"/>
    </location>
</feature>
<dbReference type="InterPro" id="IPR010290">
    <property type="entry name" value="TM_effector"/>
</dbReference>
<feature type="transmembrane region" description="Helical" evidence="7">
    <location>
        <begin position="47"/>
        <end position="68"/>
    </location>
</feature>
<evidence type="ECO:0000256" key="1">
    <source>
        <dbReference type="ARBA" id="ARBA00004651"/>
    </source>
</evidence>
<dbReference type="PANTHER" id="PTHR23513:SF6">
    <property type="entry name" value="MAJOR FACILITATOR SUPERFAMILY ASSOCIATED DOMAIN-CONTAINING PROTEIN"/>
    <property type="match status" value="1"/>
</dbReference>
<feature type="transmembrane region" description="Helical" evidence="7">
    <location>
        <begin position="352"/>
        <end position="372"/>
    </location>
</feature>
<dbReference type="CDD" id="cd06173">
    <property type="entry name" value="MFS_MefA_like"/>
    <property type="match status" value="1"/>
</dbReference>
<comment type="caution">
    <text evidence="8">The sequence shown here is derived from an EMBL/GenBank/DDBJ whole genome shotgun (WGS) entry which is preliminary data.</text>
</comment>
<keyword evidence="6 7" id="KW-0472">Membrane</keyword>
<evidence type="ECO:0000256" key="5">
    <source>
        <dbReference type="ARBA" id="ARBA00022989"/>
    </source>
</evidence>
<accession>A0ABP4VFB8</accession>
<evidence type="ECO:0000313" key="9">
    <source>
        <dbReference type="Proteomes" id="UP001501138"/>
    </source>
</evidence>